<evidence type="ECO:0000259" key="2">
    <source>
        <dbReference type="SMART" id="SM00943"/>
    </source>
</evidence>
<sequence>MTAAATKPDLRPIVDLRRSLLANGYIPVPVKGKRPRIKGWTTFRPSAEQLEGQARKYADHKSTGVICENLAAIDIDALDADVADTLIVRLMQIPGADRAPCRVGKAPKALFLFRANKPLSKRTTPEYTVGGKKCQIEVLGKVQQFVAFGLHADTGREYTWSNGDPLSVPLADLPEITEAQIDAYIADAATILAAAGKPVKADKPAQRTHAAAGGTFWTRCNAAALAAPERWVRSLFPSARKETGTGAWRVSSSDLGRGLEEDISIHADGIRDFGEERPVTPIQLVMDYGGAPTTRDAAHWLCEQIGINPHDIGWENRQPVAVRFGALLTPPEAANDDSEEWRREEEELFRSDATLADLTRPGGFIEELVDWIVSSAEHPSRELALSAVIPFVGSLIGRRFAGYRDARTNVYSIALAPSGYGKDHARQQIKRLIAAENLHPFSGPARLMSASGLRAALMEKPSINCMIDEIGGPLREMLDPRANQHQAMLKNDILEYFSTASTYFEGAAYAQVKAVRLENPNLGIYGTSTQDDFWNSMSSLSTVDGFMARLILFNITGLKPALVVPDRDVKEIPRSIREKAKALAMAGRAANLDVPAVDKGDKPRVAQQVPLSAGAERVRREFKADIEKKLPKAVGGDAAVLNRAVEHAVKLALIVAVATDWGHPEVTERQMSWAVQVAWLSCVSLMRESRLNVADSQRERNVNRVLKLIQAEGARGMTLGKLTDRTRGIDKRQREEILSDLADAGRIKGEQKAPAKAGGRPTFTFIAR</sequence>
<dbReference type="RefSeq" id="WP_244769587.1">
    <property type="nucleotide sequence ID" value="NZ_BSOP01000004.1"/>
</dbReference>
<protein>
    <submittedName>
        <fullName evidence="3">DNA primase</fullName>
    </submittedName>
</protein>
<dbReference type="Proteomes" id="UP001156702">
    <property type="component" value="Unassembled WGS sequence"/>
</dbReference>
<dbReference type="Pfam" id="PF09250">
    <property type="entry name" value="Prim-Pol"/>
    <property type="match status" value="1"/>
</dbReference>
<feature type="domain" description="DNA primase/polymerase bifunctional N-terminal" evidence="2">
    <location>
        <begin position="17"/>
        <end position="177"/>
    </location>
</feature>
<dbReference type="InterPro" id="IPR015330">
    <property type="entry name" value="DNA_primase/pol_bifunc_N"/>
</dbReference>
<evidence type="ECO:0000313" key="4">
    <source>
        <dbReference type="Proteomes" id="UP001156702"/>
    </source>
</evidence>
<dbReference type="SMART" id="SM00943">
    <property type="entry name" value="Prim-Pol"/>
    <property type="match status" value="1"/>
</dbReference>
<proteinExistence type="predicted"/>
<dbReference type="CDD" id="cd04859">
    <property type="entry name" value="Prim_Pol"/>
    <property type="match status" value="1"/>
</dbReference>
<feature type="region of interest" description="Disordered" evidence="1">
    <location>
        <begin position="748"/>
        <end position="768"/>
    </location>
</feature>
<comment type="caution">
    <text evidence="3">The sequence shown here is derived from an EMBL/GenBank/DDBJ whole genome shotgun (WGS) entry which is preliminary data.</text>
</comment>
<keyword evidence="4" id="KW-1185">Reference proteome</keyword>
<gene>
    <name evidence="3" type="ORF">GCM10007923_04340</name>
</gene>
<evidence type="ECO:0000313" key="3">
    <source>
        <dbReference type="EMBL" id="GLR49229.1"/>
    </source>
</evidence>
<organism evidence="3 4">
    <name type="scientific">Shinella yambaruensis</name>
    <dbReference type="NCBI Taxonomy" id="415996"/>
    <lineage>
        <taxon>Bacteria</taxon>
        <taxon>Pseudomonadati</taxon>
        <taxon>Pseudomonadota</taxon>
        <taxon>Alphaproteobacteria</taxon>
        <taxon>Hyphomicrobiales</taxon>
        <taxon>Rhizobiaceae</taxon>
        <taxon>Shinella</taxon>
    </lineage>
</organism>
<accession>A0ABQ5Z8U9</accession>
<name>A0ABQ5Z8U9_9HYPH</name>
<evidence type="ECO:0000256" key="1">
    <source>
        <dbReference type="SAM" id="MobiDB-lite"/>
    </source>
</evidence>
<reference evidence="4" key="1">
    <citation type="journal article" date="2019" name="Int. J. Syst. Evol. Microbiol.">
        <title>The Global Catalogue of Microorganisms (GCM) 10K type strain sequencing project: providing services to taxonomists for standard genome sequencing and annotation.</title>
        <authorList>
            <consortium name="The Broad Institute Genomics Platform"/>
            <consortium name="The Broad Institute Genome Sequencing Center for Infectious Disease"/>
            <person name="Wu L."/>
            <person name="Ma J."/>
        </authorList>
    </citation>
    <scope>NUCLEOTIDE SEQUENCE [LARGE SCALE GENOMIC DNA]</scope>
    <source>
        <strain evidence="4">NBRC 102122</strain>
    </source>
</reference>
<dbReference type="EMBL" id="BSOP01000004">
    <property type="protein sequence ID" value="GLR49229.1"/>
    <property type="molecule type" value="Genomic_DNA"/>
</dbReference>